<dbReference type="InterPro" id="IPR014825">
    <property type="entry name" value="DNA_alkylation"/>
</dbReference>
<dbReference type="InterPro" id="IPR016024">
    <property type="entry name" value="ARM-type_fold"/>
</dbReference>
<keyword evidence="3" id="KW-1185">Reference proteome</keyword>
<protein>
    <recommendedName>
        <fullName evidence="4">DNA alkylation repair protein</fullName>
    </recommendedName>
</protein>
<dbReference type="EMBL" id="JAUSXB010000001">
    <property type="protein sequence ID" value="MDQ0673082.1"/>
    <property type="molecule type" value="Genomic_DNA"/>
</dbReference>
<gene>
    <name evidence="2" type="ORF">QFZ36_000643</name>
</gene>
<evidence type="ECO:0000313" key="2">
    <source>
        <dbReference type="EMBL" id="MDQ0673082.1"/>
    </source>
</evidence>
<evidence type="ECO:0000256" key="1">
    <source>
        <dbReference type="SAM" id="MobiDB-lite"/>
    </source>
</evidence>
<dbReference type="Proteomes" id="UP001236806">
    <property type="component" value="Unassembled WGS sequence"/>
</dbReference>
<dbReference type="SUPFAM" id="SSF48371">
    <property type="entry name" value="ARM repeat"/>
    <property type="match status" value="1"/>
</dbReference>
<dbReference type="Gene3D" id="1.25.10.90">
    <property type="match status" value="1"/>
</dbReference>
<proteinExistence type="predicted"/>
<comment type="caution">
    <text evidence="2">The sequence shown here is derived from an EMBL/GenBank/DDBJ whole genome shotgun (WGS) entry which is preliminary data.</text>
</comment>
<feature type="region of interest" description="Disordered" evidence="1">
    <location>
        <begin position="183"/>
        <end position="203"/>
    </location>
</feature>
<evidence type="ECO:0008006" key="4">
    <source>
        <dbReference type="Google" id="ProtNLM"/>
    </source>
</evidence>
<reference evidence="2 3" key="1">
    <citation type="submission" date="2023-07" db="EMBL/GenBank/DDBJ databases">
        <title>Comparative genomics of wheat-associated soil bacteria to identify genetic determinants of phenazine resistance.</title>
        <authorList>
            <person name="Mouncey N."/>
        </authorList>
    </citation>
    <scope>NUCLEOTIDE SEQUENCE [LARGE SCALE GENOMIC DNA]</scope>
    <source>
        <strain evidence="2 3">W1I3</strain>
    </source>
</reference>
<organism evidence="2 3">
    <name type="scientific">Pseudarthrobacter siccitolerans</name>
    <dbReference type="NCBI Taxonomy" id="861266"/>
    <lineage>
        <taxon>Bacteria</taxon>
        <taxon>Bacillati</taxon>
        <taxon>Actinomycetota</taxon>
        <taxon>Actinomycetes</taxon>
        <taxon>Micrococcales</taxon>
        <taxon>Micrococcaceae</taxon>
        <taxon>Pseudarthrobacter</taxon>
    </lineage>
</organism>
<accession>A0ABU0PHP4</accession>
<sequence>MDAVLHSACVRRAHTMSSAEVVAAAAGFVDRTLQNEGAWYRADDVEGRLGGGLTSYGSSVGAVRGTIRDALRKYKDFDHDDVVQLASALWGQPRPGSRAVYERRLAAIVLLQTKVALLRHSDLTRIEGFLRSAGTRELVDPLLADVVAPFLARLTGRDRQRASVVLARWRTDPDLQLRNAAAFLEPQPTAQAPPQGDIRERSL</sequence>
<evidence type="ECO:0000313" key="3">
    <source>
        <dbReference type="Proteomes" id="UP001236806"/>
    </source>
</evidence>
<name>A0ABU0PHP4_9MICC</name>
<dbReference type="Pfam" id="PF08713">
    <property type="entry name" value="DNA_alkylation"/>
    <property type="match status" value="1"/>
</dbReference>